<dbReference type="SMART" id="SM00432">
    <property type="entry name" value="MADS"/>
    <property type="match status" value="1"/>
</dbReference>
<comment type="subcellular location">
    <subcellularLocation>
        <location evidence="1">Nucleus</location>
    </subcellularLocation>
</comment>
<dbReference type="Proteomes" id="UP001341840">
    <property type="component" value="Unassembled WGS sequence"/>
</dbReference>
<keyword evidence="3" id="KW-0238">DNA-binding</keyword>
<evidence type="ECO:0000313" key="7">
    <source>
        <dbReference type="EMBL" id="MED6192325.1"/>
    </source>
</evidence>
<keyword evidence="5" id="KW-0539">Nucleus</keyword>
<evidence type="ECO:0000256" key="2">
    <source>
        <dbReference type="ARBA" id="ARBA00023015"/>
    </source>
</evidence>
<protein>
    <recommendedName>
        <fullName evidence="6">MADS-box domain-containing protein</fullName>
    </recommendedName>
</protein>
<dbReference type="Gene3D" id="3.40.1810.10">
    <property type="entry name" value="Transcription factor, MADS-box"/>
    <property type="match status" value="1"/>
</dbReference>
<evidence type="ECO:0000256" key="4">
    <source>
        <dbReference type="ARBA" id="ARBA00023163"/>
    </source>
</evidence>
<keyword evidence="8" id="KW-1185">Reference proteome</keyword>
<organism evidence="7 8">
    <name type="scientific">Stylosanthes scabra</name>
    <dbReference type="NCBI Taxonomy" id="79078"/>
    <lineage>
        <taxon>Eukaryota</taxon>
        <taxon>Viridiplantae</taxon>
        <taxon>Streptophyta</taxon>
        <taxon>Embryophyta</taxon>
        <taxon>Tracheophyta</taxon>
        <taxon>Spermatophyta</taxon>
        <taxon>Magnoliopsida</taxon>
        <taxon>eudicotyledons</taxon>
        <taxon>Gunneridae</taxon>
        <taxon>Pentapetalae</taxon>
        <taxon>rosids</taxon>
        <taxon>fabids</taxon>
        <taxon>Fabales</taxon>
        <taxon>Fabaceae</taxon>
        <taxon>Papilionoideae</taxon>
        <taxon>50 kb inversion clade</taxon>
        <taxon>dalbergioids sensu lato</taxon>
        <taxon>Dalbergieae</taxon>
        <taxon>Pterocarpus clade</taxon>
        <taxon>Stylosanthes</taxon>
    </lineage>
</organism>
<sequence length="290" mass="31861">MEVGGKKIMRKNKGKQKREMKKIQDKKSCQIAFAKRKDGVMKKANEVRALCAASVDLIMFSPTRKAYFYGDPSMKTIKLALSEEGEDEFLSYIMEGTSEVEMKDLIAKNDSLVDQLNFEKERGETLARVLKTVSNITNNEETEEELLVLQKLLKDRVSINATAASNSHHHGDQTMVQVNTTEIIGSYPTHVNPFDTTTTRGIGDHNAPVWYPSDQHQQGYNGPFFYNAGNGNGVGGGGSGDGASGSGSGSHVYNSNYYNNNNNEGGIFGFPNENNNNPFNNGGYGGRGFF</sequence>
<evidence type="ECO:0000256" key="3">
    <source>
        <dbReference type="ARBA" id="ARBA00023125"/>
    </source>
</evidence>
<proteinExistence type="predicted"/>
<dbReference type="PRINTS" id="PR00404">
    <property type="entry name" value="MADSDOMAIN"/>
</dbReference>
<dbReference type="Pfam" id="PF00319">
    <property type="entry name" value="SRF-TF"/>
    <property type="match status" value="1"/>
</dbReference>
<reference evidence="7 8" key="1">
    <citation type="journal article" date="2023" name="Plants (Basel)">
        <title>Bridging the Gap: Combining Genomics and Transcriptomics Approaches to Understand Stylosanthes scabra, an Orphan Legume from the Brazilian Caatinga.</title>
        <authorList>
            <person name="Ferreira-Neto J.R.C."/>
            <person name="da Silva M.D."/>
            <person name="Binneck E."/>
            <person name="de Melo N.F."/>
            <person name="da Silva R.H."/>
            <person name="de Melo A.L.T.M."/>
            <person name="Pandolfi V."/>
            <person name="Bustamante F.O."/>
            <person name="Brasileiro-Vidal A.C."/>
            <person name="Benko-Iseppon A.M."/>
        </authorList>
    </citation>
    <scope>NUCLEOTIDE SEQUENCE [LARGE SCALE GENOMIC DNA]</scope>
    <source>
        <tissue evidence="7">Leaves</tissue>
    </source>
</reference>
<dbReference type="SUPFAM" id="SSF55455">
    <property type="entry name" value="SRF-like"/>
    <property type="match status" value="1"/>
</dbReference>
<dbReference type="InterPro" id="IPR036879">
    <property type="entry name" value="TF_MADSbox_sf"/>
</dbReference>
<comment type="caution">
    <text evidence="7">The sequence shown here is derived from an EMBL/GenBank/DDBJ whole genome shotgun (WGS) entry which is preliminary data.</text>
</comment>
<keyword evidence="2" id="KW-0805">Transcription regulation</keyword>
<name>A0ABU6X554_9FABA</name>
<evidence type="ECO:0000313" key="8">
    <source>
        <dbReference type="Proteomes" id="UP001341840"/>
    </source>
</evidence>
<dbReference type="InterPro" id="IPR002100">
    <property type="entry name" value="TF_MADSbox"/>
</dbReference>
<accession>A0ABU6X554</accession>
<feature type="domain" description="MADS-box" evidence="6">
    <location>
        <begin position="13"/>
        <end position="73"/>
    </location>
</feature>
<dbReference type="EMBL" id="JASCZI010211469">
    <property type="protein sequence ID" value="MED6192325.1"/>
    <property type="molecule type" value="Genomic_DNA"/>
</dbReference>
<evidence type="ECO:0000256" key="5">
    <source>
        <dbReference type="ARBA" id="ARBA00023242"/>
    </source>
</evidence>
<dbReference type="PROSITE" id="PS50066">
    <property type="entry name" value="MADS_BOX_2"/>
    <property type="match status" value="1"/>
</dbReference>
<evidence type="ECO:0000256" key="1">
    <source>
        <dbReference type="ARBA" id="ARBA00004123"/>
    </source>
</evidence>
<dbReference type="PANTHER" id="PTHR11945:SF821">
    <property type="entry name" value="AGAMOUS-LIKE 57"/>
    <property type="match status" value="1"/>
</dbReference>
<evidence type="ECO:0000259" key="6">
    <source>
        <dbReference type="PROSITE" id="PS50066"/>
    </source>
</evidence>
<dbReference type="PANTHER" id="PTHR11945">
    <property type="entry name" value="MADS BOX PROTEIN"/>
    <property type="match status" value="1"/>
</dbReference>
<keyword evidence="4" id="KW-0804">Transcription</keyword>
<gene>
    <name evidence="7" type="ORF">PIB30_009135</name>
</gene>